<evidence type="ECO:0000313" key="2">
    <source>
        <dbReference type="Proteomes" id="UP000203589"/>
    </source>
</evidence>
<dbReference type="EMBL" id="CP022540">
    <property type="protein sequence ID" value="ASP20892.1"/>
    <property type="molecule type" value="Genomic_DNA"/>
</dbReference>
<dbReference type="Proteomes" id="UP000203589">
    <property type="component" value="Chromosome"/>
</dbReference>
<protein>
    <submittedName>
        <fullName evidence="1">Transcriptional activator HlyU</fullName>
    </submittedName>
</protein>
<dbReference type="InterPro" id="IPR018772">
    <property type="entry name" value="Transcription_activator_HlyU"/>
</dbReference>
<dbReference type="OrthoDB" id="9800971at2"/>
<dbReference type="KEGG" id="aht:ANTHELSMS3_02214"/>
<keyword evidence="2" id="KW-1185">Reference proteome</keyword>
<gene>
    <name evidence="1" type="ORF">ANTHELSMS3_02214</name>
</gene>
<organism evidence="1 2">
    <name type="scientific">Antarctobacter heliothermus</name>
    <dbReference type="NCBI Taxonomy" id="74033"/>
    <lineage>
        <taxon>Bacteria</taxon>
        <taxon>Pseudomonadati</taxon>
        <taxon>Pseudomonadota</taxon>
        <taxon>Alphaproteobacteria</taxon>
        <taxon>Rhodobacterales</taxon>
        <taxon>Roseobacteraceae</taxon>
        <taxon>Antarctobacter</taxon>
    </lineage>
</organism>
<sequence>MSLLKRLFGGGGADKTPAAPAAAIDYEGYRIIPQPSPEGGQYRIGALIEGEVNGETKSHHLIRADLIRDADEAADASIRKAKQMIDQMGARLFD</sequence>
<dbReference type="AlphaFoldDB" id="A0A222E403"/>
<name>A0A222E403_9RHOB</name>
<dbReference type="Pfam" id="PF10115">
    <property type="entry name" value="HlyU"/>
    <property type="match status" value="1"/>
</dbReference>
<reference evidence="1 2" key="1">
    <citation type="submission" date="2017-07" db="EMBL/GenBank/DDBJ databases">
        <title>Genome Sequence of Antarctobacter heliothermus Strain SMS3 Isolated from a culture of the Diatom Skeletonema marinoi.</title>
        <authorList>
            <person name="Topel M."/>
            <person name="Pinder M.I.M."/>
            <person name="Johansson O.N."/>
            <person name="Kourtchenko O."/>
            <person name="Godhe A."/>
            <person name="Clarke A.K."/>
        </authorList>
    </citation>
    <scope>NUCLEOTIDE SEQUENCE [LARGE SCALE GENOMIC DNA]</scope>
    <source>
        <strain evidence="1 2">SMS3</strain>
    </source>
</reference>
<evidence type="ECO:0000313" key="1">
    <source>
        <dbReference type="EMBL" id="ASP20892.1"/>
    </source>
</evidence>
<dbReference type="RefSeq" id="WP_094034889.1">
    <property type="nucleotide sequence ID" value="NZ_CP022540.1"/>
</dbReference>
<accession>A0A222E403</accession>
<proteinExistence type="predicted"/>